<evidence type="ECO:0000259" key="1">
    <source>
        <dbReference type="Pfam" id="PF20151"/>
    </source>
</evidence>
<sequence length="167" mass="19416">MGLEWLLTLDLELLFIWNSRWSIMKILYLVTRYLPFTDVSMVLWHQFGPPMSVSHCFFEFDFTSVATALGIALAEISVSDPDVENMGRLGTNKASYLRVSYLVFYYMVLSRDYRLNISTESRACHFKCGIRLYRRFQPQISCGLLCFNYYVPFSADDADDCTGDIRM</sequence>
<organism evidence="2 3">
    <name type="scientific">Leucocoprinus birnbaumii</name>
    <dbReference type="NCBI Taxonomy" id="56174"/>
    <lineage>
        <taxon>Eukaryota</taxon>
        <taxon>Fungi</taxon>
        <taxon>Dikarya</taxon>
        <taxon>Basidiomycota</taxon>
        <taxon>Agaricomycotina</taxon>
        <taxon>Agaricomycetes</taxon>
        <taxon>Agaricomycetidae</taxon>
        <taxon>Agaricales</taxon>
        <taxon>Agaricineae</taxon>
        <taxon>Agaricaceae</taxon>
        <taxon>Leucocoprinus</taxon>
    </lineage>
</organism>
<dbReference type="InterPro" id="IPR045340">
    <property type="entry name" value="DUF6533"/>
</dbReference>
<keyword evidence="3" id="KW-1185">Reference proteome</keyword>
<evidence type="ECO:0000313" key="3">
    <source>
        <dbReference type="Proteomes" id="UP001213000"/>
    </source>
</evidence>
<comment type="caution">
    <text evidence="2">The sequence shown here is derived from an EMBL/GenBank/DDBJ whole genome shotgun (WGS) entry which is preliminary data.</text>
</comment>
<dbReference type="Proteomes" id="UP001213000">
    <property type="component" value="Unassembled WGS sequence"/>
</dbReference>
<reference evidence="2" key="1">
    <citation type="submission" date="2022-07" db="EMBL/GenBank/DDBJ databases">
        <title>Genome Sequence of Leucocoprinus birnbaumii.</title>
        <authorList>
            <person name="Buettner E."/>
        </authorList>
    </citation>
    <scope>NUCLEOTIDE SEQUENCE</scope>
    <source>
        <strain evidence="2">VT141</strain>
    </source>
</reference>
<evidence type="ECO:0000313" key="2">
    <source>
        <dbReference type="EMBL" id="KAJ3558982.1"/>
    </source>
</evidence>
<gene>
    <name evidence="2" type="ORF">NP233_g11377</name>
</gene>
<proteinExistence type="predicted"/>
<protein>
    <recommendedName>
        <fullName evidence="1">DUF6533 domain-containing protein</fullName>
    </recommendedName>
</protein>
<dbReference type="AlphaFoldDB" id="A0AAD5VGN6"/>
<feature type="domain" description="DUF6533" evidence="1">
    <location>
        <begin position="4"/>
        <end position="36"/>
    </location>
</feature>
<name>A0AAD5VGN6_9AGAR</name>
<dbReference type="Pfam" id="PF20151">
    <property type="entry name" value="DUF6533"/>
    <property type="match status" value="1"/>
</dbReference>
<accession>A0AAD5VGN6</accession>
<dbReference type="EMBL" id="JANIEX010001351">
    <property type="protein sequence ID" value="KAJ3558982.1"/>
    <property type="molecule type" value="Genomic_DNA"/>
</dbReference>